<dbReference type="InterPro" id="IPR036388">
    <property type="entry name" value="WH-like_DNA-bd_sf"/>
</dbReference>
<dbReference type="EMBL" id="MSYM01000020">
    <property type="protein sequence ID" value="OLP04646.1"/>
    <property type="molecule type" value="Genomic_DNA"/>
</dbReference>
<name>A0A1Q8Y9C3_9BURK</name>
<proteinExistence type="predicted"/>
<dbReference type="Proteomes" id="UP000185911">
    <property type="component" value="Unassembled WGS sequence"/>
</dbReference>
<keyword evidence="2" id="KW-1185">Reference proteome</keyword>
<sequence>MTIPEEPMPTTYQPSALELLKKPNDFLVMIPKAGKLPMLARKMYNSMLHSTQIQILEIRNKCLKLDAGTFFSARLTDLSASVTANKSNTIDLVKDYLSDMRKLEVDWRAPDANSPVVWKSMGMLSEVDLLKRDGAYWVSWSYPPTLFEAILDMRVYTQIDQTVIAQLTSYAAIALYEICARYKHNPSGLTAKQSPEWWVDALTGTAPKIDKKTGVPMKRREWRKFKESSLPGARDEINRVSDIEIELIETKTGKAVTSVQFQVTFKRIKTQKAVRNMSSEILEQAGKSDIPLSMISSFLNNGQSEEVMLYGLRALENRTNAPHLPTIANKAAYLKTVLFDADARVKHDDQNQPSNKLGLPKEKPVKSWEETRRAEVIEEFLALAKNIQKPYVLGAVDRLRDKGLLTPSTQRKLDEESWEQGLLLHEAVIFYAISTYGSNWLNDVTTTH</sequence>
<gene>
    <name evidence="1" type="ORF">BLL52_4108</name>
</gene>
<comment type="caution">
    <text evidence="1">The sequence shown here is derived from an EMBL/GenBank/DDBJ whole genome shotgun (WGS) entry which is preliminary data.</text>
</comment>
<evidence type="ECO:0000313" key="2">
    <source>
        <dbReference type="Proteomes" id="UP000185911"/>
    </source>
</evidence>
<protein>
    <submittedName>
        <fullName evidence="1">Uncharacterized protein</fullName>
    </submittedName>
</protein>
<evidence type="ECO:0000313" key="1">
    <source>
        <dbReference type="EMBL" id="OLP04646.1"/>
    </source>
</evidence>
<dbReference type="Gene3D" id="1.10.10.10">
    <property type="entry name" value="Winged helix-like DNA-binding domain superfamily/Winged helix DNA-binding domain"/>
    <property type="match status" value="1"/>
</dbReference>
<dbReference type="Pfam" id="PF21205">
    <property type="entry name" value="Rep3_C"/>
    <property type="match status" value="1"/>
</dbReference>
<dbReference type="AlphaFoldDB" id="A0A1Q8Y9C3"/>
<dbReference type="RefSeq" id="WP_158025710.1">
    <property type="nucleotide sequence ID" value="NZ_MSYM01000020.1"/>
</dbReference>
<organism evidence="1 2">
    <name type="scientific">Rhodoferax antarcticus ANT.BR</name>
    <dbReference type="NCBI Taxonomy" id="1111071"/>
    <lineage>
        <taxon>Bacteria</taxon>
        <taxon>Pseudomonadati</taxon>
        <taxon>Pseudomonadota</taxon>
        <taxon>Betaproteobacteria</taxon>
        <taxon>Burkholderiales</taxon>
        <taxon>Comamonadaceae</taxon>
        <taxon>Rhodoferax</taxon>
    </lineage>
</organism>
<dbReference type="SUPFAM" id="SSF46785">
    <property type="entry name" value="Winged helix' DNA-binding domain"/>
    <property type="match status" value="1"/>
</dbReference>
<reference evidence="1 2" key="1">
    <citation type="submission" date="2017-01" db="EMBL/GenBank/DDBJ databases">
        <title>Genome sequence of Rhodoferax antarcticus ANT.BR, a psychrophilic purple nonsulfur bacterium from an Antarctic microbial mat.</title>
        <authorList>
            <person name="Baker J."/>
            <person name="Riester C."/>
            <person name="Skinner B."/>
            <person name="Newell A."/>
            <person name="Swingley W."/>
            <person name="Madigan M."/>
            <person name="Jung D."/>
            <person name="Asao M."/>
            <person name="Chen M."/>
            <person name="Loughlin P."/>
            <person name="Pan H."/>
            <person name="Lin S."/>
            <person name="Li N."/>
            <person name="Shaw J."/>
            <person name="Prado M."/>
            <person name="Sherman C."/>
            <person name="Li X."/>
            <person name="Tang J."/>
            <person name="Blankenship R."/>
            <person name="Zhao T."/>
            <person name="Touchman J."/>
            <person name="Sattley M."/>
        </authorList>
    </citation>
    <scope>NUCLEOTIDE SEQUENCE [LARGE SCALE GENOMIC DNA]</scope>
    <source>
        <strain evidence="1 2">ANT.BR</strain>
    </source>
</reference>
<accession>A0A1Q8Y9C3</accession>
<dbReference type="InterPro" id="IPR036390">
    <property type="entry name" value="WH_DNA-bd_sf"/>
</dbReference>